<proteinExistence type="predicted"/>
<sequence length="118" mass="12504">MAGFDDLGDGVRKLFLVGVGAVATGAEKSTEIVNKLVEKGELTVAQGKAVNEELKHTIKNAAGDTSEAVLRAKLKAMTPEERAAWVKSAQKIADDLDAEPVEVEVEDADDAEKDKPAE</sequence>
<evidence type="ECO:0000313" key="3">
    <source>
        <dbReference type="EMBL" id="SDB97614.1"/>
    </source>
</evidence>
<name>A0A1G6HTU3_9ACTN</name>
<evidence type="ECO:0000313" key="5">
    <source>
        <dbReference type="Proteomes" id="UP000434342"/>
    </source>
</evidence>
<dbReference type="AlphaFoldDB" id="A0A1G6HTU3"/>
<dbReference type="EMBL" id="FMZL01000001">
    <property type="protein sequence ID" value="SDB97614.1"/>
    <property type="molecule type" value="Genomic_DNA"/>
</dbReference>
<feature type="compositionally biased region" description="Acidic residues" evidence="1">
    <location>
        <begin position="96"/>
        <end position="111"/>
    </location>
</feature>
<organism evidence="3 4">
    <name type="scientific">Parafannyhessea umbonata</name>
    <dbReference type="NCBI Taxonomy" id="604330"/>
    <lineage>
        <taxon>Bacteria</taxon>
        <taxon>Bacillati</taxon>
        <taxon>Actinomycetota</taxon>
        <taxon>Coriobacteriia</taxon>
        <taxon>Coriobacteriales</taxon>
        <taxon>Atopobiaceae</taxon>
        <taxon>Parafannyhessea</taxon>
    </lineage>
</organism>
<dbReference type="RefSeq" id="WP_090844390.1">
    <property type="nucleotide sequence ID" value="NZ_DBFONV010000074.1"/>
</dbReference>
<reference evidence="4" key="1">
    <citation type="submission" date="2016-10" db="EMBL/GenBank/DDBJ databases">
        <authorList>
            <person name="Varghese N."/>
            <person name="Submissions S."/>
        </authorList>
    </citation>
    <scope>NUCLEOTIDE SEQUENCE [LARGE SCALE GENOMIC DNA]</scope>
    <source>
        <strain evidence="4">DSM 22619</strain>
    </source>
</reference>
<keyword evidence="4" id="KW-1185">Reference proteome</keyword>
<reference evidence="3" key="2">
    <citation type="submission" date="2016-10" db="EMBL/GenBank/DDBJ databases">
        <authorList>
            <person name="de Groot N.N."/>
        </authorList>
    </citation>
    <scope>NUCLEOTIDE SEQUENCE [LARGE SCALE GENOMIC DNA]</scope>
    <source>
        <strain evidence="3">DSM 22619</strain>
    </source>
</reference>
<dbReference type="STRING" id="604330.SAMN04489857_0500"/>
<dbReference type="EMBL" id="VUND01000001">
    <property type="protein sequence ID" value="MST59864.1"/>
    <property type="molecule type" value="Genomic_DNA"/>
</dbReference>
<dbReference type="Proteomes" id="UP000198528">
    <property type="component" value="Unassembled WGS sequence"/>
</dbReference>
<gene>
    <name evidence="2" type="ORF">FYJ69_02895</name>
    <name evidence="3" type="ORF">SAMN04487824_101143</name>
</gene>
<evidence type="ECO:0000313" key="4">
    <source>
        <dbReference type="Proteomes" id="UP000198528"/>
    </source>
</evidence>
<reference evidence="2 5" key="3">
    <citation type="submission" date="2019-08" db="EMBL/GenBank/DDBJ databases">
        <title>In-depth cultivation of the pig gut microbiome towards novel bacterial diversity and tailored functional studies.</title>
        <authorList>
            <person name="Wylensek D."/>
            <person name="Hitch T.C.A."/>
            <person name="Clavel T."/>
        </authorList>
    </citation>
    <scope>NUCLEOTIDE SEQUENCE [LARGE SCALE GENOMIC DNA]</scope>
    <source>
        <strain evidence="2 5">WB01_CNA04</strain>
    </source>
</reference>
<evidence type="ECO:0000256" key="1">
    <source>
        <dbReference type="SAM" id="MobiDB-lite"/>
    </source>
</evidence>
<protein>
    <submittedName>
        <fullName evidence="3">Polyhydroxyalkanoate synthesis regulator phasin</fullName>
    </submittedName>
</protein>
<dbReference type="Proteomes" id="UP000434342">
    <property type="component" value="Unassembled WGS sequence"/>
</dbReference>
<accession>A0A1G6HTU3</accession>
<evidence type="ECO:0000313" key="2">
    <source>
        <dbReference type="EMBL" id="MST59864.1"/>
    </source>
</evidence>
<feature type="region of interest" description="Disordered" evidence="1">
    <location>
        <begin position="96"/>
        <end position="118"/>
    </location>
</feature>